<dbReference type="GO" id="GO:0046872">
    <property type="term" value="F:metal ion binding"/>
    <property type="evidence" value="ECO:0007669"/>
    <property type="project" value="UniProtKB-UniRule"/>
</dbReference>
<keyword evidence="12" id="KW-0325">Glycoprotein</keyword>
<name>A0AAD7KYE5_QUISA</name>
<evidence type="ECO:0000256" key="11">
    <source>
        <dbReference type="ARBA" id="ARBA00023157"/>
    </source>
</evidence>
<dbReference type="FunFam" id="1.10.420.10:FF:000008">
    <property type="entry name" value="Peroxidase"/>
    <property type="match status" value="1"/>
</dbReference>
<keyword evidence="10 16" id="KW-0408">Iron</keyword>
<evidence type="ECO:0000256" key="10">
    <source>
        <dbReference type="ARBA" id="ARBA00023004"/>
    </source>
</evidence>
<feature type="binding site" evidence="16">
    <location>
        <position position="71"/>
    </location>
    <ligand>
        <name>Ca(2+)</name>
        <dbReference type="ChEBI" id="CHEBI:29108"/>
        <label>1</label>
    </ligand>
</feature>
<feature type="binding site" description="axial binding residue" evidence="16">
    <location>
        <position position="234"/>
    </location>
    <ligand>
        <name>heme b</name>
        <dbReference type="ChEBI" id="CHEBI:60344"/>
    </ligand>
    <ligandPart>
        <name>Fe</name>
        <dbReference type="ChEBI" id="CHEBI:18248"/>
    </ligandPart>
</feature>
<keyword evidence="19" id="KW-0732">Signal</keyword>
<feature type="binding site" evidence="16">
    <location>
        <position position="235"/>
    </location>
    <ligand>
        <name>Ca(2+)</name>
        <dbReference type="ChEBI" id="CHEBI:29108"/>
        <label>2</label>
    </ligand>
</feature>
<proteinExistence type="inferred from homology"/>
<feature type="disulfide bond" evidence="18">
    <location>
        <begin position="36"/>
        <end position="156"/>
    </location>
</feature>
<dbReference type="FunFam" id="1.10.520.10:FF:000028">
    <property type="entry name" value="Peroxidase"/>
    <property type="match status" value="1"/>
</dbReference>
<dbReference type="Proteomes" id="UP001163823">
    <property type="component" value="Chromosome 12"/>
</dbReference>
<reference evidence="21" key="1">
    <citation type="journal article" date="2023" name="Science">
        <title>Elucidation of the pathway for biosynthesis of saponin adjuvants from the soapbark tree.</title>
        <authorList>
            <person name="Reed J."/>
            <person name="Orme A."/>
            <person name="El-Demerdash A."/>
            <person name="Owen C."/>
            <person name="Martin L.B.B."/>
            <person name="Misra R.C."/>
            <person name="Kikuchi S."/>
            <person name="Rejzek M."/>
            <person name="Martin A.C."/>
            <person name="Harkess A."/>
            <person name="Leebens-Mack J."/>
            <person name="Louveau T."/>
            <person name="Stephenson M.J."/>
            <person name="Osbourn A."/>
        </authorList>
    </citation>
    <scope>NUCLEOTIDE SEQUENCE</scope>
    <source>
        <strain evidence="21">S10</strain>
    </source>
</reference>
<organism evidence="21 22">
    <name type="scientific">Quillaja saponaria</name>
    <name type="common">Soap bark tree</name>
    <dbReference type="NCBI Taxonomy" id="32244"/>
    <lineage>
        <taxon>Eukaryota</taxon>
        <taxon>Viridiplantae</taxon>
        <taxon>Streptophyta</taxon>
        <taxon>Embryophyta</taxon>
        <taxon>Tracheophyta</taxon>
        <taxon>Spermatophyta</taxon>
        <taxon>Magnoliopsida</taxon>
        <taxon>eudicotyledons</taxon>
        <taxon>Gunneridae</taxon>
        <taxon>Pentapetalae</taxon>
        <taxon>rosids</taxon>
        <taxon>fabids</taxon>
        <taxon>Fabales</taxon>
        <taxon>Quillajaceae</taxon>
        <taxon>Quillaja</taxon>
    </lineage>
</organism>
<feature type="disulfide bond" evidence="18">
    <location>
        <begin position="69"/>
        <end position="115"/>
    </location>
</feature>
<comment type="cofactor">
    <cofactor evidence="16 19">
        <name>Ca(2+)</name>
        <dbReference type="ChEBI" id="CHEBI:29108"/>
    </cofactor>
    <text evidence="16 19">Binds 2 calcium ions per subunit.</text>
</comment>
<keyword evidence="9 19" id="KW-0560">Oxidoreductase</keyword>
<evidence type="ECO:0000256" key="15">
    <source>
        <dbReference type="PIRSR" id="PIRSR600823-2"/>
    </source>
</evidence>
<evidence type="ECO:0000256" key="16">
    <source>
        <dbReference type="PIRSR" id="PIRSR600823-3"/>
    </source>
</evidence>
<dbReference type="EMBL" id="JARAOO010000012">
    <property type="protein sequence ID" value="KAJ7948174.1"/>
    <property type="molecule type" value="Genomic_DNA"/>
</dbReference>
<evidence type="ECO:0000313" key="22">
    <source>
        <dbReference type="Proteomes" id="UP001163823"/>
    </source>
</evidence>
<dbReference type="PRINTS" id="PR00458">
    <property type="entry name" value="PEROXIDASE"/>
</dbReference>
<evidence type="ECO:0000256" key="14">
    <source>
        <dbReference type="PIRSR" id="PIRSR600823-1"/>
    </source>
</evidence>
<dbReference type="InterPro" id="IPR000823">
    <property type="entry name" value="Peroxidase_pln"/>
</dbReference>
<dbReference type="Gene3D" id="1.10.520.10">
    <property type="match status" value="2"/>
</dbReference>
<dbReference type="PROSITE" id="PS00435">
    <property type="entry name" value="PEROXIDASE_1"/>
    <property type="match status" value="1"/>
</dbReference>
<dbReference type="PROSITE" id="PS50873">
    <property type="entry name" value="PEROXIDASE_4"/>
    <property type="match status" value="1"/>
</dbReference>
<dbReference type="SUPFAM" id="SSF48113">
    <property type="entry name" value="Heme-dependent peroxidases"/>
    <property type="match status" value="1"/>
</dbReference>
<feature type="binding site" evidence="16">
    <location>
        <position position="130"/>
    </location>
    <ligand>
        <name>Ca(2+)</name>
        <dbReference type="ChEBI" id="CHEBI:29108"/>
        <label>1</label>
    </ligand>
</feature>
<dbReference type="InterPro" id="IPR010255">
    <property type="entry name" value="Haem_peroxidase_sf"/>
</dbReference>
<evidence type="ECO:0000256" key="8">
    <source>
        <dbReference type="ARBA" id="ARBA00022723"/>
    </source>
</evidence>
<evidence type="ECO:0000256" key="2">
    <source>
        <dbReference type="ARBA" id="ARBA00002322"/>
    </source>
</evidence>
<keyword evidence="22" id="KW-1185">Reference proteome</keyword>
<feature type="disulfide bond" evidence="18">
    <location>
        <begin position="241"/>
        <end position="273"/>
    </location>
</feature>
<feature type="binding site" evidence="16">
    <location>
        <position position="118"/>
    </location>
    <ligand>
        <name>Ca(2+)</name>
        <dbReference type="ChEBI" id="CHEBI:29108"/>
        <label>1</label>
    </ligand>
</feature>
<feature type="binding site" evidence="16">
    <location>
        <position position="293"/>
    </location>
    <ligand>
        <name>Ca(2+)</name>
        <dbReference type="ChEBI" id="CHEBI:29108"/>
        <label>2</label>
    </ligand>
</feature>
<feature type="active site" description="Proton acceptor" evidence="14">
    <location>
        <position position="67"/>
    </location>
</feature>
<dbReference type="GO" id="GO:0042744">
    <property type="term" value="P:hydrogen peroxide catabolic process"/>
    <property type="evidence" value="ECO:0007669"/>
    <property type="project" value="UniProtKB-KW"/>
</dbReference>
<dbReference type="InterPro" id="IPR033905">
    <property type="entry name" value="Secretory_peroxidase"/>
</dbReference>
<evidence type="ECO:0000256" key="12">
    <source>
        <dbReference type="ARBA" id="ARBA00023180"/>
    </source>
</evidence>
<evidence type="ECO:0000256" key="9">
    <source>
        <dbReference type="ARBA" id="ARBA00023002"/>
    </source>
</evidence>
<protein>
    <recommendedName>
        <fullName evidence="4 19">Peroxidase</fullName>
        <ecNumber evidence="4 19">1.11.1.7</ecNumber>
    </recommendedName>
</protein>
<keyword evidence="16 19" id="KW-0106">Calcium</keyword>
<gene>
    <name evidence="21" type="ORF">O6P43_028693</name>
</gene>
<evidence type="ECO:0000313" key="21">
    <source>
        <dbReference type="EMBL" id="KAJ7948174.1"/>
    </source>
</evidence>
<dbReference type="GO" id="GO:0020037">
    <property type="term" value="F:heme binding"/>
    <property type="evidence" value="ECO:0007669"/>
    <property type="project" value="UniProtKB-UniRule"/>
</dbReference>
<feature type="signal peptide" evidence="19">
    <location>
        <begin position="1"/>
        <end position="25"/>
    </location>
</feature>
<dbReference type="GO" id="GO:0006979">
    <property type="term" value="P:response to oxidative stress"/>
    <property type="evidence" value="ECO:0007669"/>
    <property type="project" value="UniProtKB-UniRule"/>
</dbReference>
<keyword evidence="5 19" id="KW-0964">Secreted</keyword>
<dbReference type="AlphaFoldDB" id="A0AAD7KYE5"/>
<comment type="similarity">
    <text evidence="19">Belongs to the peroxidase family. Classical plant (class III) peroxidase subfamily.</text>
</comment>
<dbReference type="Pfam" id="PF00141">
    <property type="entry name" value="peroxidase"/>
    <property type="match status" value="1"/>
</dbReference>
<feature type="site" description="Transition state stabilizer" evidence="17">
    <location>
        <position position="63"/>
    </location>
</feature>
<keyword evidence="6 19" id="KW-0575">Peroxidase</keyword>
<evidence type="ECO:0000256" key="3">
    <source>
        <dbReference type="ARBA" id="ARBA00006873"/>
    </source>
</evidence>
<keyword evidence="7 19" id="KW-0349">Heme</keyword>
<dbReference type="KEGG" id="qsa:O6P43_028693"/>
<keyword evidence="8 16" id="KW-0479">Metal-binding</keyword>
<comment type="similarity">
    <text evidence="3">Belongs to the peroxidase family. Ascorbate peroxidase subfamily.</text>
</comment>
<dbReference type="CDD" id="cd00693">
    <property type="entry name" value="secretory_peroxidase"/>
    <property type="match status" value="1"/>
</dbReference>
<sequence length="366" mass="40532">MAISRLVSRFSQLILMFWVIGLTNANLKLGFYQETCPGAEDIVAKTTFQIVSRSPTLAASLSRLHNHDCFVRGTLLRIKFLCFLLQISAQYHAFIPLWKLDRIEYTFNDERKKGCDGSVLLDSTKTNKAEKESLANLSLRGFHVIDTVKAAVEKKCPGVVSCADILALVARDAVATIHGPYWEVPTGRRDGRVSISSEVIPNVPAPFFDINKLKSLFSAKGLSVKDLVVLSGAHTIGVSHCSSFSSRLFNFTGKGDTDPTLDPTYLLQLKQKCKPGDANTLVEMDSGSFKNFDEDYYNLVSKRRGLFQSDASLLDDTQTKAYVNFQANSHGYSFSKDFAASVVKMGKIEVLTGNEGEIRKHCSFIN</sequence>
<feature type="disulfide bond" evidence="18">
    <location>
        <begin position="162"/>
        <end position="362"/>
    </location>
</feature>
<evidence type="ECO:0000256" key="5">
    <source>
        <dbReference type="ARBA" id="ARBA00022525"/>
    </source>
</evidence>
<comment type="caution">
    <text evidence="21">The sequence shown here is derived from an EMBL/GenBank/DDBJ whole genome shotgun (WGS) entry which is preliminary data.</text>
</comment>
<evidence type="ECO:0000256" key="4">
    <source>
        <dbReference type="ARBA" id="ARBA00012313"/>
    </source>
</evidence>
<feature type="binding site" evidence="16">
    <location>
        <position position="68"/>
    </location>
    <ligand>
        <name>Ca(2+)</name>
        <dbReference type="ChEBI" id="CHEBI:29108"/>
        <label>1</label>
    </ligand>
</feature>
<comment type="catalytic activity">
    <reaction evidence="1 19">
        <text>2 a phenolic donor + H2O2 = 2 a phenolic radical donor + 2 H2O</text>
        <dbReference type="Rhea" id="RHEA:56136"/>
        <dbReference type="ChEBI" id="CHEBI:15377"/>
        <dbReference type="ChEBI" id="CHEBI:16240"/>
        <dbReference type="ChEBI" id="CHEBI:139520"/>
        <dbReference type="ChEBI" id="CHEBI:139521"/>
        <dbReference type="EC" id="1.11.1.7"/>
    </reaction>
</comment>
<dbReference type="GO" id="GO:0005576">
    <property type="term" value="C:extracellular region"/>
    <property type="evidence" value="ECO:0007669"/>
    <property type="project" value="UniProtKB-SubCell"/>
</dbReference>
<comment type="subcellular location">
    <subcellularLocation>
        <location evidence="19">Secreted</location>
    </subcellularLocation>
</comment>
<keyword evidence="11 18" id="KW-1015">Disulfide bond</keyword>
<dbReference type="PRINTS" id="PR00461">
    <property type="entry name" value="PLPEROXIDASE"/>
</dbReference>
<feature type="domain" description="Plant heme peroxidase family profile" evidence="20">
    <location>
        <begin position="26"/>
        <end position="366"/>
    </location>
</feature>
<dbReference type="GO" id="GO:0140825">
    <property type="term" value="F:lactoperoxidase activity"/>
    <property type="evidence" value="ECO:0007669"/>
    <property type="project" value="UniProtKB-EC"/>
</dbReference>
<comment type="cofactor">
    <cofactor evidence="16 19">
        <name>heme b</name>
        <dbReference type="ChEBI" id="CHEBI:60344"/>
    </cofactor>
    <text evidence="16 19">Binds 1 heme b (iron(II)-protoporphyrin IX) group per subunit.</text>
</comment>
<dbReference type="InterPro" id="IPR002016">
    <property type="entry name" value="Haem_peroxidase"/>
</dbReference>
<comment type="function">
    <text evidence="2">Removal of H(2)O(2), oxidation of toxic reductants, biosynthesis and degradation of lignin, suberization, auxin catabolism, response to environmental stresses such as wounding, pathogen attack and oxidative stress. These functions might be dependent on each isozyme/isoform in each plant tissue.</text>
</comment>
<evidence type="ECO:0000256" key="18">
    <source>
        <dbReference type="PIRSR" id="PIRSR600823-5"/>
    </source>
</evidence>
<feature type="chain" id="PRO_5041768440" description="Peroxidase" evidence="19">
    <location>
        <begin position="26"/>
        <end position="366"/>
    </location>
</feature>
<evidence type="ECO:0000259" key="20">
    <source>
        <dbReference type="PROSITE" id="PS50873"/>
    </source>
</evidence>
<evidence type="ECO:0000256" key="6">
    <source>
        <dbReference type="ARBA" id="ARBA00022559"/>
    </source>
</evidence>
<evidence type="ECO:0000256" key="1">
    <source>
        <dbReference type="ARBA" id="ARBA00000189"/>
    </source>
</evidence>
<accession>A0AAD7KYE5</accession>
<evidence type="ECO:0000256" key="7">
    <source>
        <dbReference type="ARBA" id="ARBA00022617"/>
    </source>
</evidence>
<feature type="binding site" evidence="15">
    <location>
        <position position="204"/>
    </location>
    <ligand>
        <name>substrate</name>
    </ligand>
</feature>
<evidence type="ECO:0000256" key="13">
    <source>
        <dbReference type="ARBA" id="ARBA00023324"/>
    </source>
</evidence>
<dbReference type="Gene3D" id="1.10.420.10">
    <property type="entry name" value="Peroxidase, domain 2"/>
    <property type="match status" value="1"/>
</dbReference>
<feature type="binding site" evidence="16">
    <location>
        <position position="116"/>
    </location>
    <ligand>
        <name>Ca(2+)</name>
        <dbReference type="ChEBI" id="CHEBI:29108"/>
        <label>1</label>
    </ligand>
</feature>
<dbReference type="EC" id="1.11.1.7" evidence="4 19"/>
<feature type="binding site" evidence="16">
    <location>
        <position position="285"/>
    </location>
    <ligand>
        <name>Ca(2+)</name>
        <dbReference type="ChEBI" id="CHEBI:29108"/>
        <label>2</label>
    </ligand>
</feature>
<feature type="binding site" evidence="16">
    <location>
        <position position="114"/>
    </location>
    <ligand>
        <name>Ca(2+)</name>
        <dbReference type="ChEBI" id="CHEBI:29108"/>
        <label>1</label>
    </ligand>
</feature>
<evidence type="ECO:0000256" key="17">
    <source>
        <dbReference type="PIRSR" id="PIRSR600823-4"/>
    </source>
</evidence>
<dbReference type="PANTHER" id="PTHR31235">
    <property type="entry name" value="PEROXIDASE 25-RELATED"/>
    <property type="match status" value="1"/>
</dbReference>
<dbReference type="InterPro" id="IPR019793">
    <property type="entry name" value="Peroxidases_heam-ligand_BS"/>
</dbReference>
<keyword evidence="13 19" id="KW-0376">Hydrogen peroxide</keyword>
<evidence type="ECO:0000256" key="19">
    <source>
        <dbReference type="RuleBase" id="RU362060"/>
    </source>
</evidence>